<name>A0ABU8I119_9SPHI</name>
<dbReference type="Proteomes" id="UP001363035">
    <property type="component" value="Unassembled WGS sequence"/>
</dbReference>
<gene>
    <name evidence="1" type="ORF">VJ786_00635</name>
</gene>
<comment type="caution">
    <text evidence="1">The sequence shown here is derived from an EMBL/GenBank/DDBJ whole genome shotgun (WGS) entry which is preliminary data.</text>
</comment>
<evidence type="ECO:0000313" key="1">
    <source>
        <dbReference type="EMBL" id="MEI5983395.1"/>
    </source>
</evidence>
<evidence type="ECO:0008006" key="3">
    <source>
        <dbReference type="Google" id="ProtNLM"/>
    </source>
</evidence>
<dbReference type="EMBL" id="JAYLLN010000001">
    <property type="protein sequence ID" value="MEI5983395.1"/>
    <property type="molecule type" value="Genomic_DNA"/>
</dbReference>
<dbReference type="RefSeq" id="WP_336557028.1">
    <property type="nucleotide sequence ID" value="NZ_JAYLLN010000001.1"/>
</dbReference>
<protein>
    <recommendedName>
        <fullName evidence="3">DUF695 domain-containing protein</fullName>
    </recommendedName>
</protein>
<sequence>MSELSSLYVKVPITKEQLQKFKKSRPVAPALNSNWTNWWDSREMYNKQPLQVVQSYHAESYGQVIQEIIDERFTGAQETYDEQTNTWYFMVLQFSENYHESIPMISMLKDLANYLEPNAKGLAILYDYMWDRKELMFQISYQDKEAKLTTAHRIGEVDAQEIEEANRLLESWQQFLASQYD</sequence>
<accession>A0ABU8I119</accession>
<organism evidence="1 2">
    <name type="scientific">Sphingobacterium tenebrionis</name>
    <dbReference type="NCBI Taxonomy" id="3111775"/>
    <lineage>
        <taxon>Bacteria</taxon>
        <taxon>Pseudomonadati</taxon>
        <taxon>Bacteroidota</taxon>
        <taxon>Sphingobacteriia</taxon>
        <taxon>Sphingobacteriales</taxon>
        <taxon>Sphingobacteriaceae</taxon>
        <taxon>Sphingobacterium</taxon>
    </lineage>
</organism>
<evidence type="ECO:0000313" key="2">
    <source>
        <dbReference type="Proteomes" id="UP001363035"/>
    </source>
</evidence>
<reference evidence="1 2" key="1">
    <citation type="submission" date="2024-01" db="EMBL/GenBank/DDBJ databases">
        <title>Sphingobacterium tenebrionis sp. nov., a novel endophyte isolated from tenebrio molitor intestines.</title>
        <authorList>
            <person name="Zhang C."/>
        </authorList>
    </citation>
    <scope>NUCLEOTIDE SEQUENCE [LARGE SCALE GENOMIC DNA]</scope>
    <source>
        <strain evidence="1 2">PU5-4</strain>
    </source>
</reference>
<keyword evidence="2" id="KW-1185">Reference proteome</keyword>
<proteinExistence type="predicted"/>